<dbReference type="AlphaFoldDB" id="A0A8W7PB26"/>
<feature type="region of interest" description="Disordered" evidence="1">
    <location>
        <begin position="1"/>
        <end position="26"/>
    </location>
</feature>
<dbReference type="Proteomes" id="UP000075882">
    <property type="component" value="Unassembled WGS sequence"/>
</dbReference>
<protein>
    <submittedName>
        <fullName evidence="2">Uncharacterized protein</fullName>
    </submittedName>
</protein>
<organism evidence="2">
    <name type="scientific">Anopheles coluzzii</name>
    <name type="common">African malaria mosquito</name>
    <dbReference type="NCBI Taxonomy" id="1518534"/>
    <lineage>
        <taxon>Eukaryota</taxon>
        <taxon>Metazoa</taxon>
        <taxon>Ecdysozoa</taxon>
        <taxon>Arthropoda</taxon>
        <taxon>Hexapoda</taxon>
        <taxon>Insecta</taxon>
        <taxon>Pterygota</taxon>
        <taxon>Neoptera</taxon>
        <taxon>Endopterygota</taxon>
        <taxon>Diptera</taxon>
        <taxon>Nematocera</taxon>
        <taxon>Culicoidea</taxon>
        <taxon>Culicidae</taxon>
        <taxon>Anophelinae</taxon>
        <taxon>Anopheles</taxon>
    </lineage>
</organism>
<evidence type="ECO:0000313" key="2">
    <source>
        <dbReference type="EnsemblMetazoa" id="ACOM028061-PA.1"/>
    </source>
</evidence>
<dbReference type="EnsemblMetazoa" id="ACOM028061-RA">
    <property type="protein sequence ID" value="ACOM028061-PA.1"/>
    <property type="gene ID" value="ACOM028061"/>
</dbReference>
<accession>A0A8W7PB26</accession>
<proteinExistence type="predicted"/>
<name>A0A8W7PB26_ANOCL</name>
<reference evidence="2" key="1">
    <citation type="submission" date="2022-08" db="UniProtKB">
        <authorList>
            <consortium name="EnsemblMetazoa"/>
        </authorList>
    </citation>
    <scope>IDENTIFICATION</scope>
</reference>
<sequence>MAPPPLPLPLSTDDTDRSSRPTRSMMNSSHAIPLLLPVESRSDEGLARLWAVSYSTQIVPFSPIRYDTSSGSIQIVSSSGSSFRSTTVFSPTAWPAFSMIGSILPLIRRQRKPEPLVGTSGYQWHWKWRVSICSSEPLKCCSWLSDSWFAFRTRSRFIRKSAAEFTSILMFARWWLVGGGGGGGMSLTPAFHHSWLFLHDTLPKLLTPSWPISIPRRFNFECDGRWQTRSKMAPSRI</sequence>
<evidence type="ECO:0000256" key="1">
    <source>
        <dbReference type="SAM" id="MobiDB-lite"/>
    </source>
</evidence>